<protein>
    <recommendedName>
        <fullName evidence="3">Calcineurin-like phosphoesterase domain-containing protein</fullName>
    </recommendedName>
</protein>
<feature type="domain" description="Calcineurin-like phosphoesterase" evidence="3">
    <location>
        <begin position="44"/>
        <end position="258"/>
    </location>
</feature>
<dbReference type="PROSITE" id="PS51318">
    <property type="entry name" value="TAT"/>
    <property type="match status" value="1"/>
</dbReference>
<accession>A0A7Y9NMU6</accession>
<dbReference type="InterPro" id="IPR004843">
    <property type="entry name" value="Calcineurin-like_PHP"/>
</dbReference>
<dbReference type="Gene3D" id="3.60.21.10">
    <property type="match status" value="1"/>
</dbReference>
<dbReference type="EMBL" id="JACCCV010000002">
    <property type="protein sequence ID" value="NYF52276.1"/>
    <property type="molecule type" value="Genomic_DNA"/>
</dbReference>
<dbReference type="PANTHER" id="PTHR10161">
    <property type="entry name" value="TARTRATE-RESISTANT ACID PHOSPHATASE TYPE 5"/>
    <property type="match status" value="1"/>
</dbReference>
<proteinExistence type="predicted"/>
<dbReference type="InterPro" id="IPR029052">
    <property type="entry name" value="Metallo-depent_PP-like"/>
</dbReference>
<keyword evidence="1" id="KW-0732">Signal</keyword>
<evidence type="ECO:0000313" key="5">
    <source>
        <dbReference type="Proteomes" id="UP000534186"/>
    </source>
</evidence>
<dbReference type="Pfam" id="PF00149">
    <property type="entry name" value="Metallophos"/>
    <property type="match status" value="1"/>
</dbReference>
<comment type="caution">
    <text evidence="4">The sequence shown here is derived from an EMBL/GenBank/DDBJ whole genome shotgun (WGS) entry which is preliminary data.</text>
</comment>
<evidence type="ECO:0000256" key="1">
    <source>
        <dbReference type="ARBA" id="ARBA00022729"/>
    </source>
</evidence>
<reference evidence="4 5" key="1">
    <citation type="submission" date="2020-07" db="EMBL/GenBank/DDBJ databases">
        <title>Genomic Encyclopedia of Type Strains, Phase IV (KMG-V): Genome sequencing to study the core and pangenomes of soil and plant-associated prokaryotes.</title>
        <authorList>
            <person name="Whitman W."/>
        </authorList>
    </citation>
    <scope>NUCLEOTIDE SEQUENCE [LARGE SCALE GENOMIC DNA]</scope>
    <source>
        <strain evidence="4 5">M8UP30</strain>
    </source>
</reference>
<dbReference type="SUPFAM" id="SSF56300">
    <property type="entry name" value="Metallo-dependent phosphatases"/>
    <property type="match status" value="1"/>
</dbReference>
<keyword evidence="2" id="KW-0378">Hydrolase</keyword>
<dbReference type="Proteomes" id="UP000534186">
    <property type="component" value="Unassembled WGS sequence"/>
</dbReference>
<organism evidence="4 5">
    <name type="scientific">Tunturiibacter lichenicola</name>
    <dbReference type="NCBI Taxonomy" id="2051959"/>
    <lineage>
        <taxon>Bacteria</taxon>
        <taxon>Pseudomonadati</taxon>
        <taxon>Acidobacteriota</taxon>
        <taxon>Terriglobia</taxon>
        <taxon>Terriglobales</taxon>
        <taxon>Acidobacteriaceae</taxon>
        <taxon>Tunturiibacter</taxon>
    </lineage>
</organism>
<dbReference type="InterPro" id="IPR006311">
    <property type="entry name" value="TAT_signal"/>
</dbReference>
<evidence type="ECO:0000259" key="3">
    <source>
        <dbReference type="Pfam" id="PF00149"/>
    </source>
</evidence>
<dbReference type="PANTHER" id="PTHR10161:SF14">
    <property type="entry name" value="TARTRATE-RESISTANT ACID PHOSPHATASE TYPE 5"/>
    <property type="match status" value="1"/>
</dbReference>
<sequence length="338" mass="37811">MGFDETYSRRRFLRQSFAFSALAGLGGLPALGAAKHGGPGGGSRLLMVGDWGYEDFEAQSRVAKSMQAYVREQRFKTEGLLMLGDNWYGPLPGGAKDVRWKTQFEEMYPSSVFDCPAYAIPGNHDYQTMPMSKVVAELEYAKAGGTRWTMPSLWYSFEFPVKKPLMTVIALDSNMPHADGRPKKGADFTLTPEQQAEQLVWLEAELEKPRSTPFLVVMGHHPIFSNGPHGDHKVLVRDWEPLLRKHKAHMYLAGHDHDMQHLEFEGHPTSFVLSGGGGADLYPLVIDEAQRGPYAQRVYGFSDLEVTPETLTLRHLDEKGRVIHSFTKKVDGTVTNIA</sequence>
<evidence type="ECO:0000256" key="2">
    <source>
        <dbReference type="ARBA" id="ARBA00022801"/>
    </source>
</evidence>
<name>A0A7Y9NMU6_9BACT</name>
<evidence type="ECO:0000313" key="4">
    <source>
        <dbReference type="EMBL" id="NYF52276.1"/>
    </source>
</evidence>
<dbReference type="GO" id="GO:0016787">
    <property type="term" value="F:hydrolase activity"/>
    <property type="evidence" value="ECO:0007669"/>
    <property type="project" value="UniProtKB-KW"/>
</dbReference>
<dbReference type="InterPro" id="IPR051558">
    <property type="entry name" value="Metallophosphoesterase_PAP"/>
</dbReference>
<gene>
    <name evidence="4" type="ORF">HDF12_002675</name>
</gene>
<dbReference type="AlphaFoldDB" id="A0A7Y9NMU6"/>